<keyword evidence="6 9" id="KW-0804">Transcription</keyword>
<dbReference type="InterPro" id="IPR008806">
    <property type="entry name" value="RNA_pol_III_Rpc82_C"/>
</dbReference>
<comment type="subunit">
    <text evidence="3 9">Component of the RNA polymerase III (Pol III) complex consisting of 17 subunits.</text>
</comment>
<comment type="similarity">
    <text evidence="2 9">Belongs to the RNA polymerase beta chain family.</text>
</comment>
<feature type="domain" description="RNA polymerase III Rpc82 C -terminal" evidence="11">
    <location>
        <begin position="165"/>
        <end position="440"/>
    </location>
</feature>
<comment type="caution">
    <text evidence="14">The sequence shown here is derived from an EMBL/GenBank/DDBJ whole genome shotgun (WGS) entry which is preliminary data.</text>
</comment>
<evidence type="ECO:0000259" key="11">
    <source>
        <dbReference type="Pfam" id="PF05645"/>
    </source>
</evidence>
<keyword evidence="5 9" id="KW-0240">DNA-directed RNA polymerase</keyword>
<evidence type="ECO:0000259" key="12">
    <source>
        <dbReference type="Pfam" id="PF08221"/>
    </source>
</evidence>
<dbReference type="GO" id="GO:0006351">
    <property type="term" value="P:DNA-templated transcription"/>
    <property type="evidence" value="ECO:0007669"/>
    <property type="project" value="InterPro"/>
</dbReference>
<evidence type="ECO:0000259" key="13">
    <source>
        <dbReference type="Pfam" id="PF22536"/>
    </source>
</evidence>
<evidence type="ECO:0000313" key="15">
    <source>
        <dbReference type="Proteomes" id="UP000799439"/>
    </source>
</evidence>
<dbReference type="InterPro" id="IPR039748">
    <property type="entry name" value="RPC3"/>
</dbReference>
<feature type="domain" description="RNA polymerase III subunit RPC82-related helix-turn-helix" evidence="12">
    <location>
        <begin position="7"/>
        <end position="65"/>
    </location>
</feature>
<evidence type="ECO:0000256" key="6">
    <source>
        <dbReference type="ARBA" id="ARBA00023163"/>
    </source>
</evidence>
<sequence length="607" mass="68596">MATNILELCVLLVEDFYGDLSAQVFKTLAHWGRISLRTLIQHSSLSAKQVYHGLTVLIQQHLILHHTPAASPSYYQVDWDGAYNLVRSGKIVSLVEARLGTKAAHVLSSLLQLGHARVSDLEGAFRFGKTKAVSESLPNGVGSAAGDDAAERGKVMNKEELHNVLWQLIEARFVTKVHQRSYLSPADKQNEIEEVVKEEDFPGGKTSGPKARLAFENAIVFKKRKWQEEEQDVSKFVQRKAKRAKVNGHMSNGSRVNGLTTSPEDEVTLSGDLVLRVNFDRCATAMRSDKLVQHAQRYLGENTARVYEAFLHVIEKQVLSCKASDQIKSADKDDQEEPVDTYKATTMDVLDYLEQDPEALEMLGIDTGLINGSPDHKRKKAKMDNRNGEDSSIQNRNNMLHEVETHLRSLSEHELSFVERVSTRGRGEYCPPFSRLVPALRDYETETTICALFGTVAARMVRLLKQKGKLDEKQICALALLRLKDVRSVLDSMHEAGLVESQEVPKDATRQPSRALYLWYFDQHRVEQLVLDRSYTAMSRCLQRIAVQRAQVKGVIEKAERTDVVGHEDEFLTKADKMHLHTWREQEEKLLAQVARMDEGVALLRDF</sequence>
<evidence type="ECO:0000313" key="14">
    <source>
        <dbReference type="EMBL" id="KAF2156193.1"/>
    </source>
</evidence>
<dbReference type="Proteomes" id="UP000799439">
    <property type="component" value="Unassembled WGS sequence"/>
</dbReference>
<evidence type="ECO:0000256" key="1">
    <source>
        <dbReference type="ARBA" id="ARBA00004123"/>
    </source>
</evidence>
<dbReference type="GO" id="GO:0005666">
    <property type="term" value="C:RNA polymerase III complex"/>
    <property type="evidence" value="ECO:0007669"/>
    <property type="project" value="UniProtKB-UniRule"/>
</dbReference>
<evidence type="ECO:0000256" key="5">
    <source>
        <dbReference type="ARBA" id="ARBA00022478"/>
    </source>
</evidence>
<feature type="domain" description="DNA-directed RNA polymerase III subunit RPC3 winged-helix" evidence="13">
    <location>
        <begin position="449"/>
        <end position="520"/>
    </location>
</feature>
<evidence type="ECO:0000256" key="10">
    <source>
        <dbReference type="SAM" id="MobiDB-lite"/>
    </source>
</evidence>
<reference evidence="14" key="1">
    <citation type="journal article" date="2020" name="Stud. Mycol.">
        <title>101 Dothideomycetes genomes: a test case for predicting lifestyles and emergence of pathogens.</title>
        <authorList>
            <person name="Haridas S."/>
            <person name="Albert R."/>
            <person name="Binder M."/>
            <person name="Bloem J."/>
            <person name="Labutti K."/>
            <person name="Salamov A."/>
            <person name="Andreopoulos B."/>
            <person name="Baker S."/>
            <person name="Barry K."/>
            <person name="Bills G."/>
            <person name="Bluhm B."/>
            <person name="Cannon C."/>
            <person name="Castanera R."/>
            <person name="Culley D."/>
            <person name="Daum C."/>
            <person name="Ezra D."/>
            <person name="Gonzalez J."/>
            <person name="Henrissat B."/>
            <person name="Kuo A."/>
            <person name="Liang C."/>
            <person name="Lipzen A."/>
            <person name="Lutzoni F."/>
            <person name="Magnuson J."/>
            <person name="Mondo S."/>
            <person name="Nolan M."/>
            <person name="Ohm R."/>
            <person name="Pangilinan J."/>
            <person name="Park H.-J."/>
            <person name="Ramirez L."/>
            <person name="Alfaro M."/>
            <person name="Sun H."/>
            <person name="Tritt A."/>
            <person name="Yoshinaga Y."/>
            <person name="Zwiers L.-H."/>
            <person name="Turgeon B."/>
            <person name="Goodwin S."/>
            <person name="Spatafora J."/>
            <person name="Crous P."/>
            <person name="Grigoriev I."/>
        </authorList>
    </citation>
    <scope>NUCLEOTIDE SEQUENCE</scope>
    <source>
        <strain evidence="14">CBS 260.36</strain>
    </source>
</reference>
<dbReference type="AlphaFoldDB" id="A0A9P4MKE6"/>
<accession>A0A9P4MKE6</accession>
<gene>
    <name evidence="14" type="ORF">K461DRAFT_275307</name>
</gene>
<keyword evidence="15" id="KW-1185">Reference proteome</keyword>
<comment type="function">
    <text evidence="8 9">DNA-dependent RNA polymerase catalyzes the transcription of DNA into RNA using the four ribonucleoside triphosphates as substrates. Specific core component of RNA polymerase III which synthesizes small RNAs, such as 5S rRNA and tRNAs.</text>
</comment>
<dbReference type="InterPro" id="IPR036388">
    <property type="entry name" value="WH-like_DNA-bd_sf"/>
</dbReference>
<dbReference type="InterPro" id="IPR013197">
    <property type="entry name" value="RNA_pol_III_RPC82-rel_HTH"/>
</dbReference>
<dbReference type="GO" id="GO:0003697">
    <property type="term" value="F:single-stranded DNA binding"/>
    <property type="evidence" value="ECO:0007669"/>
    <property type="project" value="UniProtKB-UniRule"/>
</dbReference>
<organism evidence="14 15">
    <name type="scientific">Myriangium duriaei CBS 260.36</name>
    <dbReference type="NCBI Taxonomy" id="1168546"/>
    <lineage>
        <taxon>Eukaryota</taxon>
        <taxon>Fungi</taxon>
        <taxon>Dikarya</taxon>
        <taxon>Ascomycota</taxon>
        <taxon>Pezizomycotina</taxon>
        <taxon>Dothideomycetes</taxon>
        <taxon>Dothideomycetidae</taxon>
        <taxon>Myriangiales</taxon>
        <taxon>Myriangiaceae</taxon>
        <taxon>Myriangium</taxon>
    </lineage>
</organism>
<protein>
    <recommendedName>
        <fullName evidence="4 9">DNA-directed RNA polymerase III subunit RPC3</fullName>
        <shortName evidence="9">RNA polymerase III subunit C3</shortName>
    </recommendedName>
</protein>
<dbReference type="Pfam" id="PF22536">
    <property type="entry name" value="WHD_POLR3C"/>
    <property type="match status" value="1"/>
</dbReference>
<name>A0A9P4MKE6_9PEZI</name>
<feature type="region of interest" description="Disordered" evidence="10">
    <location>
        <begin position="371"/>
        <end position="393"/>
    </location>
</feature>
<dbReference type="EMBL" id="ML996082">
    <property type="protein sequence ID" value="KAF2156193.1"/>
    <property type="molecule type" value="Genomic_DNA"/>
</dbReference>
<evidence type="ECO:0000256" key="7">
    <source>
        <dbReference type="ARBA" id="ARBA00023242"/>
    </source>
</evidence>
<comment type="subcellular location">
    <subcellularLocation>
        <location evidence="1 9">Nucleus</location>
    </subcellularLocation>
</comment>
<dbReference type="Pfam" id="PF05645">
    <property type="entry name" value="RNA_pol_Rpc82"/>
    <property type="match status" value="1"/>
</dbReference>
<proteinExistence type="inferred from homology"/>
<dbReference type="PANTHER" id="PTHR12949">
    <property type="entry name" value="RNA POLYMERASE III DNA DIRECTED -RELATED"/>
    <property type="match status" value="1"/>
</dbReference>
<evidence type="ECO:0000256" key="8">
    <source>
        <dbReference type="ARBA" id="ARBA00025127"/>
    </source>
</evidence>
<dbReference type="InterPro" id="IPR055207">
    <property type="entry name" value="POLR3C_WHD"/>
</dbReference>
<dbReference type="PANTHER" id="PTHR12949:SF0">
    <property type="entry name" value="DNA-DIRECTED RNA POLYMERASE III SUBUNIT RPC3"/>
    <property type="match status" value="1"/>
</dbReference>
<evidence type="ECO:0000256" key="9">
    <source>
        <dbReference type="RuleBase" id="RU367076"/>
    </source>
</evidence>
<dbReference type="Gene3D" id="1.10.10.10">
    <property type="entry name" value="Winged helix-like DNA-binding domain superfamily/Winged helix DNA-binding domain"/>
    <property type="match status" value="3"/>
</dbReference>
<dbReference type="OrthoDB" id="272392at2759"/>
<dbReference type="Pfam" id="PF08221">
    <property type="entry name" value="HTH_9"/>
    <property type="match status" value="1"/>
</dbReference>
<dbReference type="InterPro" id="IPR036390">
    <property type="entry name" value="WH_DNA-bd_sf"/>
</dbReference>
<keyword evidence="7 9" id="KW-0539">Nucleus</keyword>
<dbReference type="SUPFAM" id="SSF46785">
    <property type="entry name" value="Winged helix' DNA-binding domain"/>
    <property type="match status" value="1"/>
</dbReference>
<evidence type="ECO:0000256" key="4">
    <source>
        <dbReference type="ARBA" id="ARBA00016689"/>
    </source>
</evidence>
<evidence type="ECO:0000256" key="2">
    <source>
        <dbReference type="ARBA" id="ARBA00006835"/>
    </source>
</evidence>
<evidence type="ECO:0000256" key="3">
    <source>
        <dbReference type="ARBA" id="ARBA00011206"/>
    </source>
</evidence>